<dbReference type="InterPro" id="IPR004968">
    <property type="entry name" value="DNA_primase/NTPase_C"/>
</dbReference>
<evidence type="ECO:0000256" key="1">
    <source>
        <dbReference type="ARBA" id="ARBA00022741"/>
    </source>
</evidence>
<dbReference type="PROSITE" id="PS51206">
    <property type="entry name" value="SF3_HELICASE_1"/>
    <property type="match status" value="1"/>
</dbReference>
<gene>
    <name evidence="7" type="ORF">PLANPX_4066</name>
</gene>
<dbReference type="Gene3D" id="3.40.50.300">
    <property type="entry name" value="P-loop containing nucleotide triphosphate hydrolases"/>
    <property type="match status" value="1"/>
</dbReference>
<dbReference type="NCBIfam" id="TIGR01613">
    <property type="entry name" value="primase_Cterm"/>
    <property type="match status" value="1"/>
</dbReference>
<keyword evidence="8" id="KW-1185">Reference proteome</keyword>
<evidence type="ECO:0000256" key="5">
    <source>
        <dbReference type="SAM" id="MobiDB-lite"/>
    </source>
</evidence>
<dbReference type="InterPro" id="IPR036388">
    <property type="entry name" value="WH-like_DNA-bd_sf"/>
</dbReference>
<dbReference type="PANTHER" id="PTHR35372">
    <property type="entry name" value="ATP BINDING PROTEIN-RELATED"/>
    <property type="match status" value="1"/>
</dbReference>
<dbReference type="GO" id="GO:0004386">
    <property type="term" value="F:helicase activity"/>
    <property type="evidence" value="ECO:0007669"/>
    <property type="project" value="UniProtKB-KW"/>
</dbReference>
<evidence type="ECO:0000313" key="7">
    <source>
        <dbReference type="EMBL" id="BBO34454.1"/>
    </source>
</evidence>
<dbReference type="EMBL" id="AP021861">
    <property type="protein sequence ID" value="BBO34454.1"/>
    <property type="molecule type" value="Genomic_DNA"/>
</dbReference>
<dbReference type="Pfam" id="PF19263">
    <property type="entry name" value="DUF5906"/>
    <property type="match status" value="1"/>
</dbReference>
<dbReference type="GO" id="GO:0005524">
    <property type="term" value="F:ATP binding"/>
    <property type="evidence" value="ECO:0007669"/>
    <property type="project" value="UniProtKB-KW"/>
</dbReference>
<dbReference type="InterPro" id="IPR051620">
    <property type="entry name" value="ORF904-like_C"/>
</dbReference>
<feature type="region of interest" description="Disordered" evidence="5">
    <location>
        <begin position="451"/>
        <end position="472"/>
    </location>
</feature>
<keyword evidence="2" id="KW-0378">Hydrolase</keyword>
<reference evidence="8" key="1">
    <citation type="submission" date="2019-10" db="EMBL/GenBank/DDBJ databases">
        <title>Lacipirellula parvula gen. nov., sp. nov., representing a lineage of planctomycetes widespread in freshwater anoxic habitats, and description of the family Lacipirellulaceae.</title>
        <authorList>
            <person name="Dedysh S.N."/>
            <person name="Kulichevskaya I.S."/>
            <person name="Beletsky A.V."/>
            <person name="Rakitin A.L."/>
            <person name="Mardanov A.V."/>
            <person name="Ivanova A.A."/>
            <person name="Saltykova V.X."/>
            <person name="Rijpstra W.I.C."/>
            <person name="Sinninghe Damste J.S."/>
            <person name="Ravin N.V."/>
        </authorList>
    </citation>
    <scope>NUCLEOTIDE SEQUENCE [LARGE SCALE GENOMIC DNA]</scope>
    <source>
        <strain evidence="8">PX69</strain>
    </source>
</reference>
<dbReference type="PANTHER" id="PTHR35372:SF2">
    <property type="entry name" value="SF3 HELICASE DOMAIN-CONTAINING PROTEIN"/>
    <property type="match status" value="1"/>
</dbReference>
<dbReference type="Gene3D" id="1.10.10.10">
    <property type="entry name" value="Winged helix-like DNA-binding domain superfamily/Winged helix DNA-binding domain"/>
    <property type="match status" value="1"/>
</dbReference>
<dbReference type="GO" id="GO:0016787">
    <property type="term" value="F:hydrolase activity"/>
    <property type="evidence" value="ECO:0007669"/>
    <property type="project" value="UniProtKB-KW"/>
</dbReference>
<evidence type="ECO:0000256" key="2">
    <source>
        <dbReference type="ARBA" id="ARBA00022801"/>
    </source>
</evidence>
<dbReference type="InterPro" id="IPR045455">
    <property type="entry name" value="NrS-1_pol-like_helicase"/>
</dbReference>
<evidence type="ECO:0000313" key="8">
    <source>
        <dbReference type="Proteomes" id="UP000326837"/>
    </source>
</evidence>
<dbReference type="SUPFAM" id="SSF52540">
    <property type="entry name" value="P-loop containing nucleoside triphosphate hydrolases"/>
    <property type="match status" value="1"/>
</dbReference>
<evidence type="ECO:0000256" key="4">
    <source>
        <dbReference type="ARBA" id="ARBA00022840"/>
    </source>
</evidence>
<organism evidence="7 8">
    <name type="scientific">Lacipirellula parvula</name>
    <dbReference type="NCBI Taxonomy" id="2650471"/>
    <lineage>
        <taxon>Bacteria</taxon>
        <taxon>Pseudomonadati</taxon>
        <taxon>Planctomycetota</taxon>
        <taxon>Planctomycetia</taxon>
        <taxon>Pirellulales</taxon>
        <taxon>Lacipirellulaceae</taxon>
        <taxon>Lacipirellula</taxon>
    </lineage>
</organism>
<dbReference type="KEGG" id="lpav:PLANPX_4066"/>
<dbReference type="InterPro" id="IPR027417">
    <property type="entry name" value="P-loop_NTPase"/>
</dbReference>
<keyword evidence="1" id="KW-0547">Nucleotide-binding</keyword>
<sequence>MAKNDVLAAQFATTVLNNNASTSPHRTINGTLYRYSPDHGRYISLSAGQLEHELCREFDVFMQEPAAFYRKTVKEFLLRAPRLGPTECPQAVLFKNRQILSDKASVRDWVLLQNGIFRFSKFAKGKRHFTRCHPRFFTKAVRPFAYDPTAQCPLWLDCLAQWLDVPSIKLLQEWMGYTCVFDSSMERFGIFLGPSRTGKSTVANVQEYLLGTDNISNLGLERFSGNFGLEELAEKLLNVSADIGNLPVVAEGQIKAISSRDRISFDRKHKSAINIRPESRLLFIGNHMPRFKDRSKAIRDRALIIAFDRSVPPNKRDRYLGDKLRAEISGIFNWSMEGLRRLRETQAFTVPPRMVEELEQMKYLANPALEYLEDYVEASEAGIVPTRRLFESYDLWCRRNGLSGRDVSNVRELGKMLKQLFPDVRKADKRIGPAKIKVYYGITIHDQDPPNRFRISDLRTEETPEEKINEAC</sequence>
<protein>
    <recommendedName>
        <fullName evidence="6">SF3 helicase domain-containing protein</fullName>
    </recommendedName>
</protein>
<evidence type="ECO:0000256" key="3">
    <source>
        <dbReference type="ARBA" id="ARBA00022806"/>
    </source>
</evidence>
<dbReference type="Proteomes" id="UP000326837">
    <property type="component" value="Chromosome"/>
</dbReference>
<feature type="domain" description="SF3 helicase" evidence="6">
    <location>
        <begin position="166"/>
        <end position="320"/>
    </location>
</feature>
<keyword evidence="4" id="KW-0067">ATP-binding</keyword>
<keyword evidence="3" id="KW-0347">Helicase</keyword>
<dbReference type="AlphaFoldDB" id="A0A5K7XC98"/>
<dbReference type="Pfam" id="PF03288">
    <property type="entry name" value="Pox_D5"/>
    <property type="match status" value="1"/>
</dbReference>
<accession>A0A5K7XC98</accession>
<proteinExistence type="predicted"/>
<name>A0A5K7XC98_9BACT</name>
<evidence type="ECO:0000259" key="6">
    <source>
        <dbReference type="PROSITE" id="PS51206"/>
    </source>
</evidence>
<dbReference type="InterPro" id="IPR014015">
    <property type="entry name" value="Helicase_SF3_DNA-vir"/>
</dbReference>
<dbReference type="InterPro" id="IPR006500">
    <property type="entry name" value="Helicase_put_C_phage/plasmid"/>
</dbReference>